<dbReference type="EMBL" id="CAACVI010000001">
    <property type="protein sequence ID" value="VEN72646.1"/>
    <property type="molecule type" value="Genomic_DNA"/>
</dbReference>
<evidence type="ECO:0000313" key="1">
    <source>
        <dbReference type="EMBL" id="VEN72646.1"/>
    </source>
</evidence>
<sequence>MIAFDLKCGNGHVFEGWFEDGAAFEKQLEEGMISCPVCSDISIEKTLSAFSIKSGSARAKKDARIGMERIARHLSDFVKENFDDVGCDFAGEALKMHYGAAEPRSIRGTSTAEEEENLKKEGVPFLKTPVFHSRDSDTE</sequence>
<organism evidence="1">
    <name type="scientific">uncultured Desulfobacteraceae bacterium</name>
    <dbReference type="NCBI Taxonomy" id="218296"/>
    <lineage>
        <taxon>Bacteria</taxon>
        <taxon>Pseudomonadati</taxon>
        <taxon>Thermodesulfobacteriota</taxon>
        <taxon>Desulfobacteria</taxon>
        <taxon>Desulfobacterales</taxon>
        <taxon>Desulfobacteraceae</taxon>
        <taxon>environmental samples</taxon>
    </lineage>
</organism>
<dbReference type="Pfam" id="PF06676">
    <property type="entry name" value="DUF1178"/>
    <property type="match status" value="1"/>
</dbReference>
<proteinExistence type="predicted"/>
<name>A0A484HDU5_9BACT</name>
<reference evidence="1" key="1">
    <citation type="submission" date="2019-01" db="EMBL/GenBank/DDBJ databases">
        <authorList>
            <consortium name="Genoscope - CEA"/>
            <person name="William W."/>
        </authorList>
    </citation>
    <scope>NUCLEOTIDE SEQUENCE</scope>
    <source>
        <strain evidence="1">CR-1</strain>
    </source>
</reference>
<dbReference type="InterPro" id="IPR009562">
    <property type="entry name" value="DUF1178"/>
</dbReference>
<protein>
    <recommendedName>
        <fullName evidence="2">DUF1178 domain-containing protein</fullName>
    </recommendedName>
</protein>
<accession>A0A484HDU5</accession>
<evidence type="ECO:0008006" key="2">
    <source>
        <dbReference type="Google" id="ProtNLM"/>
    </source>
</evidence>
<gene>
    <name evidence="1" type="ORF">EPICR_10145</name>
</gene>
<dbReference type="AlphaFoldDB" id="A0A484HDU5"/>